<evidence type="ECO:0000313" key="2">
    <source>
        <dbReference type="Proteomes" id="UP001627154"/>
    </source>
</evidence>
<reference evidence="1 2" key="1">
    <citation type="journal article" date="2024" name="bioRxiv">
        <title>A reference genome for Trichogramma kaykai: A tiny desert-dwelling parasitoid wasp with competing sex-ratio distorters.</title>
        <authorList>
            <person name="Culotta J."/>
            <person name="Lindsey A.R."/>
        </authorList>
    </citation>
    <scope>NUCLEOTIDE SEQUENCE [LARGE SCALE GENOMIC DNA]</scope>
    <source>
        <strain evidence="1 2">KSX58</strain>
    </source>
</reference>
<organism evidence="1 2">
    <name type="scientific">Trichogramma kaykai</name>
    <dbReference type="NCBI Taxonomy" id="54128"/>
    <lineage>
        <taxon>Eukaryota</taxon>
        <taxon>Metazoa</taxon>
        <taxon>Ecdysozoa</taxon>
        <taxon>Arthropoda</taxon>
        <taxon>Hexapoda</taxon>
        <taxon>Insecta</taxon>
        <taxon>Pterygota</taxon>
        <taxon>Neoptera</taxon>
        <taxon>Endopterygota</taxon>
        <taxon>Hymenoptera</taxon>
        <taxon>Apocrita</taxon>
        <taxon>Proctotrupomorpha</taxon>
        <taxon>Chalcidoidea</taxon>
        <taxon>Trichogrammatidae</taxon>
        <taxon>Trichogramma</taxon>
    </lineage>
</organism>
<dbReference type="Proteomes" id="UP001627154">
    <property type="component" value="Unassembled WGS sequence"/>
</dbReference>
<gene>
    <name evidence="1" type="ORF">TKK_014009</name>
</gene>
<evidence type="ECO:0000313" key="1">
    <source>
        <dbReference type="EMBL" id="KAL3391275.1"/>
    </source>
</evidence>
<sequence length="70" mass="7864">MVIGHITYSQRAQGPKLVKKKGTHARHISRLCVQRRIHYSLGASARTKVTCSWIISSDAPNPVIDIQRNI</sequence>
<accession>A0ABD2WEY4</accession>
<dbReference type="AlphaFoldDB" id="A0ABD2WEY4"/>
<name>A0ABD2WEY4_9HYME</name>
<keyword evidence="2" id="KW-1185">Reference proteome</keyword>
<proteinExistence type="predicted"/>
<protein>
    <submittedName>
        <fullName evidence="1">Uncharacterized protein</fullName>
    </submittedName>
</protein>
<dbReference type="EMBL" id="JBJJXI010000111">
    <property type="protein sequence ID" value="KAL3391275.1"/>
    <property type="molecule type" value="Genomic_DNA"/>
</dbReference>
<comment type="caution">
    <text evidence="1">The sequence shown here is derived from an EMBL/GenBank/DDBJ whole genome shotgun (WGS) entry which is preliminary data.</text>
</comment>